<evidence type="ECO:0000313" key="2">
    <source>
        <dbReference type="Proteomes" id="UP000269221"/>
    </source>
</evidence>
<dbReference type="EMBL" id="QRBI01000107">
    <property type="protein sequence ID" value="RMC12011.1"/>
    <property type="molecule type" value="Genomic_DNA"/>
</dbReference>
<comment type="caution">
    <text evidence="1">The sequence shown here is derived from an EMBL/GenBank/DDBJ whole genome shotgun (WGS) entry which is preliminary data.</text>
</comment>
<sequence length="153" mass="16979">MEEVAGDKVMVIRLPVLKWTPKELERDFGQGPGETGQGEWLHDDEGVKDLVIPKRTVSLVQLTPHSLQNAVQVIRREKAGTPRLGNTSDIYLYTELSAPCKANVFMARGEVDLRKIMAGTTGDRAKPSPGRCQEQLPLQVQLKTQYLRAVGTI</sequence>
<dbReference type="AlphaFoldDB" id="A0A3M0KHD2"/>
<gene>
    <name evidence="1" type="ORF">DUI87_11144</name>
</gene>
<accession>A0A3M0KHD2</accession>
<organism evidence="1 2">
    <name type="scientific">Hirundo rustica rustica</name>
    <dbReference type="NCBI Taxonomy" id="333673"/>
    <lineage>
        <taxon>Eukaryota</taxon>
        <taxon>Metazoa</taxon>
        <taxon>Chordata</taxon>
        <taxon>Craniata</taxon>
        <taxon>Vertebrata</taxon>
        <taxon>Euteleostomi</taxon>
        <taxon>Archelosauria</taxon>
        <taxon>Archosauria</taxon>
        <taxon>Dinosauria</taxon>
        <taxon>Saurischia</taxon>
        <taxon>Theropoda</taxon>
        <taxon>Coelurosauria</taxon>
        <taxon>Aves</taxon>
        <taxon>Neognathae</taxon>
        <taxon>Neoaves</taxon>
        <taxon>Telluraves</taxon>
        <taxon>Australaves</taxon>
        <taxon>Passeriformes</taxon>
        <taxon>Sylvioidea</taxon>
        <taxon>Hirundinidae</taxon>
        <taxon>Hirundo</taxon>
    </lineage>
</organism>
<protein>
    <submittedName>
        <fullName evidence="1">Uncharacterized protein</fullName>
    </submittedName>
</protein>
<reference evidence="1 2" key="1">
    <citation type="submission" date="2018-07" db="EMBL/GenBank/DDBJ databases">
        <title>A high quality draft genome assembly of the barn swallow (H. rustica rustica).</title>
        <authorList>
            <person name="Formenti G."/>
            <person name="Chiara M."/>
            <person name="Poveda L."/>
            <person name="Francoijs K.-J."/>
            <person name="Bonisoli-Alquati A."/>
            <person name="Canova L."/>
            <person name="Gianfranceschi L."/>
            <person name="Horner D.S."/>
            <person name="Saino N."/>
        </authorList>
    </citation>
    <scope>NUCLEOTIDE SEQUENCE [LARGE SCALE GENOMIC DNA]</scope>
    <source>
        <strain evidence="1">Chelidonia</strain>
        <tissue evidence="1">Blood</tissue>
    </source>
</reference>
<dbReference type="Proteomes" id="UP000269221">
    <property type="component" value="Unassembled WGS sequence"/>
</dbReference>
<name>A0A3M0KHD2_HIRRU</name>
<proteinExistence type="predicted"/>
<evidence type="ECO:0000313" key="1">
    <source>
        <dbReference type="EMBL" id="RMC12011.1"/>
    </source>
</evidence>
<keyword evidence="2" id="KW-1185">Reference proteome</keyword>